<evidence type="ECO:0000256" key="2">
    <source>
        <dbReference type="SAM" id="Phobius"/>
    </source>
</evidence>
<dbReference type="AlphaFoldDB" id="A0A9N9LLY7"/>
<gene>
    <name evidence="3" type="ORF">HYALB_00011717</name>
</gene>
<keyword evidence="4" id="KW-1185">Reference proteome</keyword>
<accession>A0A9N9LLY7</accession>
<feature type="region of interest" description="Disordered" evidence="1">
    <location>
        <begin position="1"/>
        <end position="27"/>
    </location>
</feature>
<evidence type="ECO:0000313" key="4">
    <source>
        <dbReference type="Proteomes" id="UP000701801"/>
    </source>
</evidence>
<organism evidence="3 4">
    <name type="scientific">Hymenoscyphus albidus</name>
    <dbReference type="NCBI Taxonomy" id="595503"/>
    <lineage>
        <taxon>Eukaryota</taxon>
        <taxon>Fungi</taxon>
        <taxon>Dikarya</taxon>
        <taxon>Ascomycota</taxon>
        <taxon>Pezizomycotina</taxon>
        <taxon>Leotiomycetes</taxon>
        <taxon>Helotiales</taxon>
        <taxon>Helotiaceae</taxon>
        <taxon>Hymenoscyphus</taxon>
    </lineage>
</organism>
<name>A0A9N9LLY7_9HELO</name>
<keyword evidence="2" id="KW-1133">Transmembrane helix</keyword>
<comment type="caution">
    <text evidence="3">The sequence shown here is derived from an EMBL/GenBank/DDBJ whole genome shotgun (WGS) entry which is preliminary data.</text>
</comment>
<reference evidence="3" key="1">
    <citation type="submission" date="2021-07" db="EMBL/GenBank/DDBJ databases">
        <authorList>
            <person name="Durling M."/>
        </authorList>
    </citation>
    <scope>NUCLEOTIDE SEQUENCE</scope>
</reference>
<dbReference type="EMBL" id="CAJVRM010000226">
    <property type="protein sequence ID" value="CAG8977614.1"/>
    <property type="molecule type" value="Genomic_DNA"/>
</dbReference>
<proteinExistence type="predicted"/>
<keyword evidence="2" id="KW-0812">Transmembrane</keyword>
<keyword evidence="2" id="KW-0472">Membrane</keyword>
<feature type="compositionally biased region" description="Polar residues" evidence="1">
    <location>
        <begin position="116"/>
        <end position="127"/>
    </location>
</feature>
<sequence>MAGLRGPSVDLERGKTPEQPSPAAVKGLGYTSVQAKDPHRSTNLGSFSLNVTSDVLPTAYQSPGPNPMERDANAPQFYTPPQSELLIPPAAAYYRSKTPHYNQQSDYAIESRLPQKQRNIRYTNNDYGQERGPRRKTESGTCKKALIVLGIVHLIVAIIIIAVRVITTDGR</sequence>
<dbReference type="Proteomes" id="UP000701801">
    <property type="component" value="Unassembled WGS sequence"/>
</dbReference>
<feature type="region of interest" description="Disordered" evidence="1">
    <location>
        <begin position="116"/>
        <end position="138"/>
    </location>
</feature>
<feature type="compositionally biased region" description="Basic and acidic residues" evidence="1">
    <location>
        <begin position="128"/>
        <end position="138"/>
    </location>
</feature>
<protein>
    <submittedName>
        <fullName evidence="3">Uncharacterized protein</fullName>
    </submittedName>
</protein>
<evidence type="ECO:0000256" key="1">
    <source>
        <dbReference type="SAM" id="MobiDB-lite"/>
    </source>
</evidence>
<evidence type="ECO:0000313" key="3">
    <source>
        <dbReference type="EMBL" id="CAG8977614.1"/>
    </source>
</evidence>
<dbReference type="OrthoDB" id="10332365at2759"/>
<feature type="transmembrane region" description="Helical" evidence="2">
    <location>
        <begin position="145"/>
        <end position="166"/>
    </location>
</feature>